<name>A0A4Q7ZGV8_9ACTN</name>
<dbReference type="EMBL" id="SHKY01000001">
    <property type="protein sequence ID" value="RZU49385.1"/>
    <property type="molecule type" value="Genomic_DNA"/>
</dbReference>
<proteinExistence type="predicted"/>
<comment type="caution">
    <text evidence="2">The sequence shown here is derived from an EMBL/GenBank/DDBJ whole genome shotgun (WGS) entry which is preliminary data.</text>
</comment>
<protein>
    <submittedName>
        <fullName evidence="2">Uncharacterized protein</fullName>
    </submittedName>
</protein>
<gene>
    <name evidence="2" type="ORF">EV385_1135</name>
</gene>
<evidence type="ECO:0000313" key="2">
    <source>
        <dbReference type="EMBL" id="RZU49385.1"/>
    </source>
</evidence>
<dbReference type="OrthoDB" id="5125141at2"/>
<feature type="region of interest" description="Disordered" evidence="1">
    <location>
        <begin position="236"/>
        <end position="257"/>
    </location>
</feature>
<evidence type="ECO:0000256" key="1">
    <source>
        <dbReference type="SAM" id="MobiDB-lite"/>
    </source>
</evidence>
<evidence type="ECO:0000313" key="3">
    <source>
        <dbReference type="Proteomes" id="UP000292564"/>
    </source>
</evidence>
<keyword evidence="3" id="KW-1185">Reference proteome</keyword>
<sequence>MDRRKRDTGLRWCLAVALILCGAAALGGWGGWSATPAPAVAAGPVNDDAGDELATTSYDGPMLRLRAAIGIHPVKGADRRQIARDLRAAAKRDGYGELTDATFAVFDKGLLETVVPELTLVLPEGASAGDADRFMRDHQPATVGFYTARPVLVHHLTFAVVPAAGVTPAQAQAAEDAEGVLSDSLNSYVTTVQPAGLTVRYFGAVLSDGQIEAVRQAMGRAARVPAERVAVAASEPGPGVDLAHGMPDLTKHGGGHH</sequence>
<dbReference type="AlphaFoldDB" id="A0A4Q7ZGV8"/>
<dbReference type="Proteomes" id="UP000292564">
    <property type="component" value="Unassembled WGS sequence"/>
</dbReference>
<accession>A0A4Q7ZGV8</accession>
<reference evidence="2 3" key="1">
    <citation type="submission" date="2019-02" db="EMBL/GenBank/DDBJ databases">
        <title>Sequencing the genomes of 1000 actinobacteria strains.</title>
        <authorList>
            <person name="Klenk H.-P."/>
        </authorList>
    </citation>
    <scope>NUCLEOTIDE SEQUENCE [LARGE SCALE GENOMIC DNA]</scope>
    <source>
        <strain evidence="2 3">DSM 45162</strain>
    </source>
</reference>
<organism evidence="2 3">
    <name type="scientific">Krasilnikovia cinnamomea</name>
    <dbReference type="NCBI Taxonomy" id="349313"/>
    <lineage>
        <taxon>Bacteria</taxon>
        <taxon>Bacillati</taxon>
        <taxon>Actinomycetota</taxon>
        <taxon>Actinomycetes</taxon>
        <taxon>Micromonosporales</taxon>
        <taxon>Micromonosporaceae</taxon>
        <taxon>Krasilnikovia</taxon>
    </lineage>
</organism>